<name>A0ABD0RZN9_CIRMR</name>
<gene>
    <name evidence="1" type="ORF">M9458_001814</name>
</gene>
<feature type="non-terminal residue" evidence="1">
    <location>
        <position position="65"/>
    </location>
</feature>
<protein>
    <submittedName>
        <fullName evidence="1">Uncharacterized protein</fullName>
    </submittedName>
</protein>
<dbReference type="EMBL" id="JAMKFB020000001">
    <property type="protein sequence ID" value="KAL0203796.1"/>
    <property type="molecule type" value="Genomic_DNA"/>
</dbReference>
<evidence type="ECO:0000313" key="1">
    <source>
        <dbReference type="EMBL" id="KAL0203796.1"/>
    </source>
</evidence>
<proteinExistence type="predicted"/>
<dbReference type="AlphaFoldDB" id="A0ABD0RZN9"/>
<dbReference type="Proteomes" id="UP001529510">
    <property type="component" value="Unassembled WGS sequence"/>
</dbReference>
<sequence length="65" mass="7079">HRAAQMLYPKPCLPCPLKSRETAKEKTLTAPSEDIVVDPSLIPPAFLGAVGDASRDQSVQFHSFD</sequence>
<comment type="caution">
    <text evidence="1">The sequence shown here is derived from an EMBL/GenBank/DDBJ whole genome shotgun (WGS) entry which is preliminary data.</text>
</comment>
<accession>A0ABD0RZN9</accession>
<keyword evidence="2" id="KW-1185">Reference proteome</keyword>
<organism evidence="1 2">
    <name type="scientific">Cirrhinus mrigala</name>
    <name type="common">Mrigala</name>
    <dbReference type="NCBI Taxonomy" id="683832"/>
    <lineage>
        <taxon>Eukaryota</taxon>
        <taxon>Metazoa</taxon>
        <taxon>Chordata</taxon>
        <taxon>Craniata</taxon>
        <taxon>Vertebrata</taxon>
        <taxon>Euteleostomi</taxon>
        <taxon>Actinopterygii</taxon>
        <taxon>Neopterygii</taxon>
        <taxon>Teleostei</taxon>
        <taxon>Ostariophysi</taxon>
        <taxon>Cypriniformes</taxon>
        <taxon>Cyprinidae</taxon>
        <taxon>Labeoninae</taxon>
        <taxon>Labeonini</taxon>
        <taxon>Cirrhinus</taxon>
    </lineage>
</organism>
<feature type="non-terminal residue" evidence="1">
    <location>
        <position position="1"/>
    </location>
</feature>
<reference evidence="1 2" key="1">
    <citation type="submission" date="2024-05" db="EMBL/GenBank/DDBJ databases">
        <title>Genome sequencing and assembly of Indian major carp, Cirrhinus mrigala (Hamilton, 1822).</title>
        <authorList>
            <person name="Mohindra V."/>
            <person name="Chowdhury L.M."/>
            <person name="Lal K."/>
            <person name="Jena J.K."/>
        </authorList>
    </citation>
    <scope>NUCLEOTIDE SEQUENCE [LARGE SCALE GENOMIC DNA]</scope>
    <source>
        <strain evidence="1">CM1030</strain>
        <tissue evidence="1">Blood</tissue>
    </source>
</reference>
<evidence type="ECO:0000313" key="2">
    <source>
        <dbReference type="Proteomes" id="UP001529510"/>
    </source>
</evidence>